<reference evidence="2 3" key="1">
    <citation type="submission" date="2013-12" db="EMBL/GenBank/DDBJ databases">
        <title>Draft genome of the parsitic nematode Ancylostoma duodenale.</title>
        <authorList>
            <person name="Mitreva M."/>
        </authorList>
    </citation>
    <scope>NUCLEOTIDE SEQUENCE [LARGE SCALE GENOMIC DNA]</scope>
    <source>
        <strain evidence="2 3">Zhejiang</strain>
    </source>
</reference>
<keyword evidence="3" id="KW-1185">Reference proteome</keyword>
<evidence type="ECO:0000256" key="1">
    <source>
        <dbReference type="SAM" id="MobiDB-lite"/>
    </source>
</evidence>
<evidence type="ECO:0000313" key="2">
    <source>
        <dbReference type="EMBL" id="KIH66118.1"/>
    </source>
</evidence>
<accession>A0A0C2D8Q8</accession>
<feature type="compositionally biased region" description="Polar residues" evidence="1">
    <location>
        <begin position="15"/>
        <end position="26"/>
    </location>
</feature>
<gene>
    <name evidence="2" type="ORF">ANCDUO_03554</name>
</gene>
<dbReference type="AlphaFoldDB" id="A0A0C2D8Q8"/>
<proteinExistence type="predicted"/>
<name>A0A0C2D8Q8_9BILA</name>
<sequence>MQRTHTASRAHACARQQSEQVNTARPRQSIPAIPADQYCRYEIIFVLFSRASRATSSSAGVRRQSAHHGAEPYRLWEHIGKRRFVAHWASMAAVVGGATSTEYILKVHETKNYRG</sequence>
<evidence type="ECO:0000313" key="3">
    <source>
        <dbReference type="Proteomes" id="UP000054047"/>
    </source>
</evidence>
<organism evidence="2 3">
    <name type="scientific">Ancylostoma duodenale</name>
    <dbReference type="NCBI Taxonomy" id="51022"/>
    <lineage>
        <taxon>Eukaryota</taxon>
        <taxon>Metazoa</taxon>
        <taxon>Ecdysozoa</taxon>
        <taxon>Nematoda</taxon>
        <taxon>Chromadorea</taxon>
        <taxon>Rhabditida</taxon>
        <taxon>Rhabditina</taxon>
        <taxon>Rhabditomorpha</taxon>
        <taxon>Strongyloidea</taxon>
        <taxon>Ancylostomatidae</taxon>
        <taxon>Ancylostomatinae</taxon>
        <taxon>Ancylostoma</taxon>
    </lineage>
</organism>
<protein>
    <submittedName>
        <fullName evidence="2">Uncharacterized protein</fullName>
    </submittedName>
</protein>
<dbReference type="Proteomes" id="UP000054047">
    <property type="component" value="Unassembled WGS sequence"/>
</dbReference>
<feature type="region of interest" description="Disordered" evidence="1">
    <location>
        <begin position="1"/>
        <end position="27"/>
    </location>
</feature>
<dbReference type="EMBL" id="KN727251">
    <property type="protein sequence ID" value="KIH66118.1"/>
    <property type="molecule type" value="Genomic_DNA"/>
</dbReference>